<keyword evidence="1" id="KW-0472">Membrane</keyword>
<evidence type="ECO:0000313" key="3">
    <source>
        <dbReference type="Proteomes" id="UP000023152"/>
    </source>
</evidence>
<keyword evidence="1" id="KW-0812">Transmembrane</keyword>
<evidence type="ECO:0000313" key="2">
    <source>
        <dbReference type="EMBL" id="ETO17158.1"/>
    </source>
</evidence>
<comment type="caution">
    <text evidence="2">The sequence shown here is derived from an EMBL/GenBank/DDBJ whole genome shotgun (WGS) entry which is preliminary data.</text>
</comment>
<protein>
    <submittedName>
        <fullName evidence="2">Uncharacterized protein</fullName>
    </submittedName>
</protein>
<feature type="transmembrane region" description="Helical" evidence="1">
    <location>
        <begin position="82"/>
        <end position="104"/>
    </location>
</feature>
<dbReference type="EMBL" id="ASPP01017175">
    <property type="protein sequence ID" value="ETO17158.1"/>
    <property type="molecule type" value="Genomic_DNA"/>
</dbReference>
<feature type="transmembrane region" description="Helical" evidence="1">
    <location>
        <begin position="124"/>
        <end position="142"/>
    </location>
</feature>
<dbReference type="Proteomes" id="UP000023152">
    <property type="component" value="Unassembled WGS sequence"/>
</dbReference>
<dbReference type="AlphaFoldDB" id="X6MT44"/>
<evidence type="ECO:0000256" key="1">
    <source>
        <dbReference type="SAM" id="Phobius"/>
    </source>
</evidence>
<organism evidence="2 3">
    <name type="scientific">Reticulomyxa filosa</name>
    <dbReference type="NCBI Taxonomy" id="46433"/>
    <lineage>
        <taxon>Eukaryota</taxon>
        <taxon>Sar</taxon>
        <taxon>Rhizaria</taxon>
        <taxon>Retaria</taxon>
        <taxon>Foraminifera</taxon>
        <taxon>Monothalamids</taxon>
        <taxon>Reticulomyxidae</taxon>
        <taxon>Reticulomyxa</taxon>
    </lineage>
</organism>
<name>X6MT44_RETFI</name>
<accession>X6MT44</accession>
<keyword evidence="1" id="KW-1133">Transmembrane helix</keyword>
<feature type="transmembrane region" description="Helical" evidence="1">
    <location>
        <begin position="154"/>
        <end position="179"/>
    </location>
</feature>
<reference evidence="2 3" key="1">
    <citation type="journal article" date="2013" name="Curr. Biol.">
        <title>The Genome of the Foraminiferan Reticulomyxa filosa.</title>
        <authorList>
            <person name="Glockner G."/>
            <person name="Hulsmann N."/>
            <person name="Schleicher M."/>
            <person name="Noegel A.A."/>
            <person name="Eichinger L."/>
            <person name="Gallinger C."/>
            <person name="Pawlowski J."/>
            <person name="Sierra R."/>
            <person name="Euteneuer U."/>
            <person name="Pillet L."/>
            <person name="Moustafa A."/>
            <person name="Platzer M."/>
            <person name="Groth M."/>
            <person name="Szafranski K."/>
            <person name="Schliwa M."/>
        </authorList>
    </citation>
    <scope>NUCLEOTIDE SEQUENCE [LARGE SCALE GENOMIC DNA]</scope>
</reference>
<keyword evidence="3" id="KW-1185">Reference proteome</keyword>
<proteinExistence type="predicted"/>
<sequence>MVTVDAFLLPIIIYIAVVVLISVCFVNFLRNMYCNSRQEKKAQNPLRLSNLLCLLSYLLASISNTVFLITNKEIRMGKGSSIPLIVWFLFTMSGKWMLYIICLLRVHYTFFTTIYEYSVNRLRAIGGLLGVSIIAVACIFAATSAMGNNSKSPVLWFILTMVAIALDILCAIAVIRLFAKNIYQLMITFLVNSMQSIRMHLPLRKRKTQKAKALPVKPVDSLPSTSVMLKEQIDSS</sequence>
<feature type="transmembrane region" description="Helical" evidence="1">
    <location>
        <begin position="50"/>
        <end position="70"/>
    </location>
</feature>
<gene>
    <name evidence="2" type="ORF">RFI_20171</name>
</gene>
<feature type="transmembrane region" description="Helical" evidence="1">
    <location>
        <begin position="6"/>
        <end position="29"/>
    </location>
</feature>